<name>A0A0C3P1Y2_PISTI</name>
<feature type="non-terminal residue" evidence="2">
    <location>
        <position position="1"/>
    </location>
</feature>
<dbReference type="STRING" id="870435.A0A0C3P1Y2"/>
<feature type="transmembrane region" description="Helical" evidence="1">
    <location>
        <begin position="87"/>
        <end position="110"/>
    </location>
</feature>
<dbReference type="AlphaFoldDB" id="A0A0C3P1Y2"/>
<evidence type="ECO:0000313" key="3">
    <source>
        <dbReference type="Proteomes" id="UP000054217"/>
    </source>
</evidence>
<dbReference type="SUPFAM" id="SSF56672">
    <property type="entry name" value="DNA/RNA polymerases"/>
    <property type="match status" value="1"/>
</dbReference>
<keyword evidence="1" id="KW-1133">Transmembrane helix</keyword>
<protein>
    <submittedName>
        <fullName evidence="2">Uncharacterized protein</fullName>
    </submittedName>
</protein>
<organism evidence="2 3">
    <name type="scientific">Pisolithus tinctorius Marx 270</name>
    <dbReference type="NCBI Taxonomy" id="870435"/>
    <lineage>
        <taxon>Eukaryota</taxon>
        <taxon>Fungi</taxon>
        <taxon>Dikarya</taxon>
        <taxon>Basidiomycota</taxon>
        <taxon>Agaricomycotina</taxon>
        <taxon>Agaricomycetes</taxon>
        <taxon>Agaricomycetidae</taxon>
        <taxon>Boletales</taxon>
        <taxon>Sclerodermatineae</taxon>
        <taxon>Pisolithaceae</taxon>
        <taxon>Pisolithus</taxon>
    </lineage>
</organism>
<dbReference type="Proteomes" id="UP000054217">
    <property type="component" value="Unassembled WGS sequence"/>
</dbReference>
<dbReference type="HOGENOM" id="CLU_142394_0_0_1"/>
<accession>A0A0C3P1Y2</accession>
<dbReference type="EMBL" id="KN831989">
    <property type="protein sequence ID" value="KIO01319.1"/>
    <property type="molecule type" value="Genomic_DNA"/>
</dbReference>
<reference evidence="2 3" key="1">
    <citation type="submission" date="2014-04" db="EMBL/GenBank/DDBJ databases">
        <authorList>
            <consortium name="DOE Joint Genome Institute"/>
            <person name="Kuo A."/>
            <person name="Kohler A."/>
            <person name="Costa M.D."/>
            <person name="Nagy L.G."/>
            <person name="Floudas D."/>
            <person name="Copeland A."/>
            <person name="Barry K.W."/>
            <person name="Cichocki N."/>
            <person name="Veneault-Fourrey C."/>
            <person name="LaButti K."/>
            <person name="Lindquist E.A."/>
            <person name="Lipzen A."/>
            <person name="Lundell T."/>
            <person name="Morin E."/>
            <person name="Murat C."/>
            <person name="Sun H."/>
            <person name="Tunlid A."/>
            <person name="Henrissat B."/>
            <person name="Grigoriev I.V."/>
            <person name="Hibbett D.S."/>
            <person name="Martin F."/>
            <person name="Nordberg H.P."/>
            <person name="Cantor M.N."/>
            <person name="Hua S.X."/>
        </authorList>
    </citation>
    <scope>NUCLEOTIDE SEQUENCE [LARGE SCALE GENOMIC DNA]</scope>
    <source>
        <strain evidence="2 3">Marx 270</strain>
    </source>
</reference>
<feature type="non-terminal residue" evidence="2">
    <location>
        <position position="130"/>
    </location>
</feature>
<dbReference type="InParanoid" id="A0A0C3P1Y2"/>
<keyword evidence="1" id="KW-0812">Transmembrane</keyword>
<evidence type="ECO:0000313" key="2">
    <source>
        <dbReference type="EMBL" id="KIO01319.1"/>
    </source>
</evidence>
<gene>
    <name evidence="2" type="ORF">M404DRAFT_76652</name>
</gene>
<proteinExistence type="predicted"/>
<sequence>LPFIDDVSIKSETTHYQHADGSYETIPENPGIWKFIWNHCIVINHILQHLQNVGATILAKKFILATPFAVIVGHKCTFEAFAPDPPWLSLTSTWLVCSFLGVCSVLHIFIKDFAKIAWPLVTLMQKDVPF</sequence>
<dbReference type="OrthoDB" id="2667907at2759"/>
<dbReference type="Gene3D" id="3.30.70.270">
    <property type="match status" value="1"/>
</dbReference>
<keyword evidence="1" id="KW-0472">Membrane</keyword>
<dbReference type="InterPro" id="IPR043502">
    <property type="entry name" value="DNA/RNA_pol_sf"/>
</dbReference>
<evidence type="ECO:0000256" key="1">
    <source>
        <dbReference type="SAM" id="Phobius"/>
    </source>
</evidence>
<dbReference type="InterPro" id="IPR043128">
    <property type="entry name" value="Rev_trsase/Diguanyl_cyclase"/>
</dbReference>
<keyword evidence="3" id="KW-1185">Reference proteome</keyword>
<reference evidence="3" key="2">
    <citation type="submission" date="2015-01" db="EMBL/GenBank/DDBJ databases">
        <title>Evolutionary Origins and Diversification of the Mycorrhizal Mutualists.</title>
        <authorList>
            <consortium name="DOE Joint Genome Institute"/>
            <consortium name="Mycorrhizal Genomics Consortium"/>
            <person name="Kohler A."/>
            <person name="Kuo A."/>
            <person name="Nagy L.G."/>
            <person name="Floudas D."/>
            <person name="Copeland A."/>
            <person name="Barry K.W."/>
            <person name="Cichocki N."/>
            <person name="Veneault-Fourrey C."/>
            <person name="LaButti K."/>
            <person name="Lindquist E.A."/>
            <person name="Lipzen A."/>
            <person name="Lundell T."/>
            <person name="Morin E."/>
            <person name="Murat C."/>
            <person name="Riley R."/>
            <person name="Ohm R."/>
            <person name="Sun H."/>
            <person name="Tunlid A."/>
            <person name="Henrissat B."/>
            <person name="Grigoriev I.V."/>
            <person name="Hibbett D.S."/>
            <person name="Martin F."/>
        </authorList>
    </citation>
    <scope>NUCLEOTIDE SEQUENCE [LARGE SCALE GENOMIC DNA]</scope>
    <source>
        <strain evidence="3">Marx 270</strain>
    </source>
</reference>